<evidence type="ECO:0008006" key="4">
    <source>
        <dbReference type="Google" id="ProtNLM"/>
    </source>
</evidence>
<feature type="compositionally biased region" description="Low complexity" evidence="1">
    <location>
        <begin position="27"/>
        <end position="49"/>
    </location>
</feature>
<dbReference type="InterPro" id="IPR036287">
    <property type="entry name" value="Rv1873-like_sf"/>
</dbReference>
<accession>A0A136J4B1</accession>
<sequence length="294" mass="32322">MAGPKRTIDSYFRPAGARTKTNTGGIASTSASHSTSTSDAPSQETSSDGSQRRPGRPGSSSPSPSRPKEQDDLDGNDDDPHNLYRFLSAQDHLDPETSSPWLGTYAAALRQLRKGRKTSHWVWYVFPQMPLARPGPGSMGSRLSEMSRAYGIYSLAEARAYLDHEILGRRLLEITRVVLDSPVEDVEDLMGGETDRDKLLSCMTLFARAAADSGGGGDDGATVFEGVLDKYFAGERDVVTERALNEEEEIIFLIAELPVVVKRVLYSILLCVVWEAEEEKEEGTAHDRPQQMQL</sequence>
<dbReference type="Gene3D" id="1.25.40.380">
    <property type="entry name" value="Protein of unknown function DUF1810"/>
    <property type="match status" value="1"/>
</dbReference>
<evidence type="ECO:0000256" key="1">
    <source>
        <dbReference type="SAM" id="MobiDB-lite"/>
    </source>
</evidence>
<reference evidence="3" key="1">
    <citation type="submission" date="2016-02" db="EMBL/GenBank/DDBJ databases">
        <title>Draft genome sequence of Microdochium bolleyi, a fungal endophyte of beachgrass.</title>
        <authorList>
            <consortium name="DOE Joint Genome Institute"/>
            <person name="David A.S."/>
            <person name="May G."/>
            <person name="Haridas S."/>
            <person name="Lim J."/>
            <person name="Wang M."/>
            <person name="Labutti K."/>
            <person name="Lipzen A."/>
            <person name="Barry K."/>
            <person name="Grigoriev I.V."/>
        </authorList>
    </citation>
    <scope>NUCLEOTIDE SEQUENCE [LARGE SCALE GENOMIC DNA]</scope>
    <source>
        <strain evidence="3">J235TASD1</strain>
    </source>
</reference>
<dbReference type="SUPFAM" id="SSF140736">
    <property type="entry name" value="Rv1873-like"/>
    <property type="match status" value="1"/>
</dbReference>
<dbReference type="InParanoid" id="A0A136J4B1"/>
<keyword evidence="3" id="KW-1185">Reference proteome</keyword>
<proteinExistence type="predicted"/>
<dbReference type="EMBL" id="KQ964249">
    <property type="protein sequence ID" value="KXJ91944.1"/>
    <property type="molecule type" value="Genomic_DNA"/>
</dbReference>
<dbReference type="AlphaFoldDB" id="A0A136J4B1"/>
<dbReference type="InterPro" id="IPR014937">
    <property type="entry name" value="DUF1810"/>
</dbReference>
<dbReference type="Proteomes" id="UP000070501">
    <property type="component" value="Unassembled WGS sequence"/>
</dbReference>
<protein>
    <recommendedName>
        <fullName evidence="4">Calpastatin</fullName>
    </recommendedName>
</protein>
<organism evidence="2 3">
    <name type="scientific">Microdochium bolleyi</name>
    <dbReference type="NCBI Taxonomy" id="196109"/>
    <lineage>
        <taxon>Eukaryota</taxon>
        <taxon>Fungi</taxon>
        <taxon>Dikarya</taxon>
        <taxon>Ascomycota</taxon>
        <taxon>Pezizomycotina</taxon>
        <taxon>Sordariomycetes</taxon>
        <taxon>Xylariomycetidae</taxon>
        <taxon>Xylariales</taxon>
        <taxon>Microdochiaceae</taxon>
        <taxon>Microdochium</taxon>
    </lineage>
</organism>
<evidence type="ECO:0000313" key="3">
    <source>
        <dbReference type="Proteomes" id="UP000070501"/>
    </source>
</evidence>
<dbReference type="Pfam" id="PF08837">
    <property type="entry name" value="DUF1810"/>
    <property type="match status" value="1"/>
</dbReference>
<feature type="region of interest" description="Disordered" evidence="1">
    <location>
        <begin position="1"/>
        <end position="83"/>
    </location>
</feature>
<evidence type="ECO:0000313" key="2">
    <source>
        <dbReference type="EMBL" id="KXJ91944.1"/>
    </source>
</evidence>
<dbReference type="OrthoDB" id="447037at2759"/>
<gene>
    <name evidence="2" type="ORF">Micbo1qcDRAFT_194927</name>
</gene>
<name>A0A136J4B1_9PEZI</name>